<feature type="transmembrane region" description="Helical" evidence="1">
    <location>
        <begin position="38"/>
        <end position="59"/>
    </location>
</feature>
<keyword evidence="1" id="KW-0472">Membrane</keyword>
<dbReference type="InterPro" id="IPR029016">
    <property type="entry name" value="GAF-like_dom_sf"/>
</dbReference>
<evidence type="ECO:0000313" key="4">
    <source>
        <dbReference type="Proteomes" id="UP000622890"/>
    </source>
</evidence>
<dbReference type="AlphaFoldDB" id="A0A934SYX8"/>
<name>A0A934SYX8_9BURK</name>
<feature type="transmembrane region" description="Helical" evidence="1">
    <location>
        <begin position="90"/>
        <end position="109"/>
    </location>
</feature>
<dbReference type="InterPro" id="IPR038367">
    <property type="entry name" value="PelD_GGDEF_sf"/>
</dbReference>
<dbReference type="InterPro" id="IPR031583">
    <property type="entry name" value="PelD_GGDEF"/>
</dbReference>
<organism evidence="3 4">
    <name type="scientific">Noviherbaspirillum pedocola</name>
    <dbReference type="NCBI Taxonomy" id="2801341"/>
    <lineage>
        <taxon>Bacteria</taxon>
        <taxon>Pseudomonadati</taxon>
        <taxon>Pseudomonadota</taxon>
        <taxon>Betaproteobacteria</taxon>
        <taxon>Burkholderiales</taxon>
        <taxon>Oxalobacteraceae</taxon>
        <taxon>Noviherbaspirillum</taxon>
    </lineage>
</organism>
<feature type="domain" description="PelD GGDEF" evidence="2">
    <location>
        <begin position="343"/>
        <end position="467"/>
    </location>
</feature>
<comment type="caution">
    <text evidence="3">The sequence shown here is derived from an EMBL/GenBank/DDBJ whole genome shotgun (WGS) entry which is preliminary data.</text>
</comment>
<proteinExistence type="predicted"/>
<protein>
    <submittedName>
        <fullName evidence="3">PelD GGDEF domain-containing protein</fullName>
    </submittedName>
</protein>
<keyword evidence="1" id="KW-0812">Transmembrane</keyword>
<dbReference type="EMBL" id="JAEPBG010000018">
    <property type="protein sequence ID" value="MBK4738229.1"/>
    <property type="molecule type" value="Genomic_DNA"/>
</dbReference>
<evidence type="ECO:0000313" key="3">
    <source>
        <dbReference type="EMBL" id="MBK4738229.1"/>
    </source>
</evidence>
<evidence type="ECO:0000259" key="2">
    <source>
        <dbReference type="Pfam" id="PF16963"/>
    </source>
</evidence>
<dbReference type="SUPFAM" id="SSF55781">
    <property type="entry name" value="GAF domain-like"/>
    <property type="match status" value="1"/>
</dbReference>
<evidence type="ECO:0000256" key="1">
    <source>
        <dbReference type="SAM" id="Phobius"/>
    </source>
</evidence>
<feature type="transmembrane region" description="Helical" evidence="1">
    <location>
        <begin position="121"/>
        <end position="140"/>
    </location>
</feature>
<dbReference type="Pfam" id="PF16963">
    <property type="entry name" value="PelD_GGDEF"/>
    <property type="match status" value="1"/>
</dbReference>
<reference evidence="3" key="1">
    <citation type="submission" date="2021-01" db="EMBL/GenBank/DDBJ databases">
        <title>Genome sequence of strain Noviherbaspirillum sp. DKR-6.</title>
        <authorList>
            <person name="Chaudhary D.K."/>
        </authorList>
    </citation>
    <scope>NUCLEOTIDE SEQUENCE</scope>
    <source>
        <strain evidence="3">DKR-6</strain>
    </source>
</reference>
<dbReference type="Gene3D" id="3.30.70.2880">
    <property type="match status" value="1"/>
</dbReference>
<accession>A0A934SYX8</accession>
<keyword evidence="1" id="KW-1133">Transmembrane helix</keyword>
<dbReference type="Gene3D" id="3.30.450.40">
    <property type="match status" value="1"/>
</dbReference>
<gene>
    <name evidence="3" type="ORF">JJB74_26700</name>
</gene>
<sequence>MMRTPAAPSIAIPRRSAGFSSLARRLFRRGGVEGTSGWAGAALEAILLCYAWLAFAVWMTPSDPFGLAASFPWVWLMPALVAMRYGSGAGVFSALLILAAWFAFPSYGLSHADPLAAFPNAYFLGGLALVLVCGQFSDVWNARNRRLRAVNAYLDERLNTLTKNHFLLRLSHERLEQDLLTRPLTLRETLQRLRDNSLKAGAEGLPAVQDFLQLLAQSCQLEIAAVHALDAAGRPLPAPAAAIGAPDALALDDPLLRFAIERQALSHVQSEGLTPEGRGASRYLICAPLAPSRGAAIGLLVVERLPFFALNDDLLKLLTVLIGYYADGVEAGAAVRGVHALVPSCPPALALDLVRLSRIRAEVDIASALVALVFEKSDPGRDMYELVRRTRRGVDIAWELERSDRRIIITLLPLAGEAAVEGYLRRIEIALHAQHGVDFLSGHVVPHIAMLGDDAPEHELALLVERCGA</sequence>
<keyword evidence="4" id="KW-1185">Reference proteome</keyword>
<dbReference type="Proteomes" id="UP000622890">
    <property type="component" value="Unassembled WGS sequence"/>
</dbReference>